<feature type="compositionally biased region" description="Basic residues" evidence="2">
    <location>
        <begin position="70"/>
        <end position="79"/>
    </location>
</feature>
<dbReference type="EnsemblPlants" id="MELO3C015834.2.1">
    <property type="protein sequence ID" value="MELO3C015834.2.1"/>
    <property type="gene ID" value="MELO3C015834.2"/>
</dbReference>
<keyword evidence="1" id="KW-0175">Coiled coil</keyword>
<dbReference type="Gramene" id="MELO3C015834.2.1">
    <property type="protein sequence ID" value="MELO3C015834.2.1"/>
    <property type="gene ID" value="MELO3C015834.2"/>
</dbReference>
<protein>
    <submittedName>
        <fullName evidence="3">Uncharacterized protein</fullName>
    </submittedName>
</protein>
<evidence type="ECO:0000256" key="1">
    <source>
        <dbReference type="SAM" id="Coils"/>
    </source>
</evidence>
<dbReference type="AlphaFoldDB" id="A0A9I9DB84"/>
<name>A0A9I9DB84_CUCME</name>
<feature type="region of interest" description="Disordered" evidence="2">
    <location>
        <begin position="254"/>
        <end position="279"/>
    </location>
</feature>
<feature type="region of interest" description="Disordered" evidence="2">
    <location>
        <begin position="39"/>
        <end position="90"/>
    </location>
</feature>
<feature type="coiled-coil region" evidence="1">
    <location>
        <begin position="186"/>
        <end position="220"/>
    </location>
</feature>
<proteinExistence type="predicted"/>
<evidence type="ECO:0000313" key="3">
    <source>
        <dbReference type="EnsemblPlants" id="MELO3C015834.2.1"/>
    </source>
</evidence>
<feature type="compositionally biased region" description="Basic residues" evidence="2">
    <location>
        <begin position="270"/>
        <end position="279"/>
    </location>
</feature>
<feature type="compositionally biased region" description="Polar residues" evidence="2">
    <location>
        <begin position="39"/>
        <end position="69"/>
    </location>
</feature>
<evidence type="ECO:0000256" key="2">
    <source>
        <dbReference type="SAM" id="MobiDB-lite"/>
    </source>
</evidence>
<sequence>MRKKPSQAAKSEANAALVNYSCSGENFKMDYNMKITEAAQESSMTASERPESTNISSKKIKSPLNSQSTSKKKVNRFSIRRSERIQNSTSRSVKIQNVIEEITLSESDEENEMPTNHEKSLPPLKQEKDRPELMMKERKFEGKLDYILKLFEAHGQTLDSIKTEVIKRSFPMETIPTPEMNYKNMYIASQKKIEELAEENRVLTQKLENALDRYEAYKNGNHDAFEMLEKLKDVIVIPKGLRVSESIQATSQAELDKTIPLDPGGVPPPSKRKKLNKQN</sequence>
<organism evidence="3">
    <name type="scientific">Cucumis melo</name>
    <name type="common">Muskmelon</name>
    <dbReference type="NCBI Taxonomy" id="3656"/>
    <lineage>
        <taxon>Eukaryota</taxon>
        <taxon>Viridiplantae</taxon>
        <taxon>Streptophyta</taxon>
        <taxon>Embryophyta</taxon>
        <taxon>Tracheophyta</taxon>
        <taxon>Spermatophyta</taxon>
        <taxon>Magnoliopsida</taxon>
        <taxon>eudicotyledons</taxon>
        <taxon>Gunneridae</taxon>
        <taxon>Pentapetalae</taxon>
        <taxon>rosids</taxon>
        <taxon>fabids</taxon>
        <taxon>Cucurbitales</taxon>
        <taxon>Cucurbitaceae</taxon>
        <taxon>Benincaseae</taxon>
        <taxon>Cucumis</taxon>
    </lineage>
</organism>
<reference evidence="3" key="1">
    <citation type="submission" date="2023-03" db="UniProtKB">
        <authorList>
            <consortium name="EnsemblPlants"/>
        </authorList>
    </citation>
    <scope>IDENTIFICATION</scope>
</reference>
<dbReference type="PANTHER" id="PTHR38936:SF1">
    <property type="entry name" value="DUF641 DOMAIN-CONTAINING PROTEIN"/>
    <property type="match status" value="1"/>
</dbReference>
<dbReference type="PANTHER" id="PTHR38936">
    <property type="entry name" value="TITIN-LIKE ISOFORM X2"/>
    <property type="match status" value="1"/>
</dbReference>
<accession>A0A9I9DB84</accession>